<protein>
    <submittedName>
        <fullName evidence="1">Uncharacterized protein</fullName>
    </submittedName>
</protein>
<accession>A0A6J4V4Q5</accession>
<sequence length="67" mass="7664">GSAGVYLVRRGRRGSGSRFLPALCPVRSPRCHRGSLRRRVHLIRPLHVRLRPRCPGRRSRRGASRPM</sequence>
<evidence type="ECO:0000313" key="1">
    <source>
        <dbReference type="EMBL" id="CAA9566757.1"/>
    </source>
</evidence>
<dbReference type="AlphaFoldDB" id="A0A6J4V4Q5"/>
<proteinExistence type="predicted"/>
<organism evidence="1">
    <name type="scientific">uncultured Thermomicrobiales bacterium</name>
    <dbReference type="NCBI Taxonomy" id="1645740"/>
    <lineage>
        <taxon>Bacteria</taxon>
        <taxon>Pseudomonadati</taxon>
        <taxon>Thermomicrobiota</taxon>
        <taxon>Thermomicrobia</taxon>
        <taxon>Thermomicrobiales</taxon>
        <taxon>environmental samples</taxon>
    </lineage>
</organism>
<name>A0A6J4V4Q5_9BACT</name>
<feature type="non-terminal residue" evidence="1">
    <location>
        <position position="1"/>
    </location>
</feature>
<dbReference type="EMBL" id="CADCWF010000212">
    <property type="protein sequence ID" value="CAA9566757.1"/>
    <property type="molecule type" value="Genomic_DNA"/>
</dbReference>
<gene>
    <name evidence="1" type="ORF">AVDCRST_MAG59-3098</name>
</gene>
<feature type="non-terminal residue" evidence="1">
    <location>
        <position position="67"/>
    </location>
</feature>
<reference evidence="1" key="1">
    <citation type="submission" date="2020-02" db="EMBL/GenBank/DDBJ databases">
        <authorList>
            <person name="Meier V. D."/>
        </authorList>
    </citation>
    <scope>NUCLEOTIDE SEQUENCE</scope>
    <source>
        <strain evidence="1">AVDCRST_MAG59</strain>
    </source>
</reference>